<dbReference type="Pfam" id="PF00440">
    <property type="entry name" value="TetR_N"/>
    <property type="match status" value="1"/>
</dbReference>
<gene>
    <name evidence="4" type="ORF">V3390_07025</name>
</gene>
<dbReference type="PROSITE" id="PS01081">
    <property type="entry name" value="HTH_TETR_1"/>
    <property type="match status" value="1"/>
</dbReference>
<name>A0ABU7UZM4_9GAMM</name>
<dbReference type="InterPro" id="IPR050109">
    <property type="entry name" value="HTH-type_TetR-like_transc_reg"/>
</dbReference>
<dbReference type="InterPro" id="IPR036271">
    <property type="entry name" value="Tet_transcr_reg_TetR-rel_C_sf"/>
</dbReference>
<comment type="caution">
    <text evidence="4">The sequence shown here is derived from an EMBL/GenBank/DDBJ whole genome shotgun (WGS) entry which is preliminary data.</text>
</comment>
<feature type="DNA-binding region" description="H-T-H motif" evidence="2">
    <location>
        <begin position="28"/>
        <end position="47"/>
    </location>
</feature>
<dbReference type="InterPro" id="IPR041586">
    <property type="entry name" value="PsrA_TetR_C"/>
</dbReference>
<keyword evidence="1 2" id="KW-0238">DNA-binding</keyword>
<evidence type="ECO:0000313" key="5">
    <source>
        <dbReference type="Proteomes" id="UP001356170"/>
    </source>
</evidence>
<dbReference type="Pfam" id="PF17939">
    <property type="entry name" value="TetR_C_30"/>
    <property type="match status" value="1"/>
</dbReference>
<dbReference type="InterPro" id="IPR001647">
    <property type="entry name" value="HTH_TetR"/>
</dbReference>
<evidence type="ECO:0000259" key="3">
    <source>
        <dbReference type="PROSITE" id="PS50977"/>
    </source>
</evidence>
<keyword evidence="5" id="KW-1185">Reference proteome</keyword>
<reference evidence="4 5" key="1">
    <citation type="submission" date="2024-01" db="EMBL/GenBank/DDBJ databases">
        <title>Novel species of the genus Luteimonas isolated from rivers.</title>
        <authorList>
            <person name="Lu H."/>
        </authorList>
    </citation>
    <scope>NUCLEOTIDE SEQUENCE [LARGE SCALE GENOMIC DNA]</scope>
    <source>
        <strain evidence="4 5">FXH3W</strain>
    </source>
</reference>
<proteinExistence type="predicted"/>
<organism evidence="4 5">
    <name type="scientific">Aquilutibacter rugosus</name>
    <dbReference type="NCBI Taxonomy" id="3115820"/>
    <lineage>
        <taxon>Bacteria</taxon>
        <taxon>Pseudomonadati</taxon>
        <taxon>Pseudomonadota</taxon>
        <taxon>Gammaproteobacteria</taxon>
        <taxon>Lysobacterales</taxon>
        <taxon>Lysobacteraceae</taxon>
        <taxon>Aquilutibacter</taxon>
    </lineage>
</organism>
<dbReference type="PRINTS" id="PR00455">
    <property type="entry name" value="HTHTETR"/>
</dbReference>
<dbReference type="PANTHER" id="PTHR30055:SF235">
    <property type="entry name" value="TRANSCRIPTIONAL REGULATORY PROTEIN"/>
    <property type="match status" value="1"/>
</dbReference>
<dbReference type="SUPFAM" id="SSF46689">
    <property type="entry name" value="Homeodomain-like"/>
    <property type="match status" value="1"/>
</dbReference>
<dbReference type="SUPFAM" id="SSF48498">
    <property type="entry name" value="Tetracyclin repressor-like, C-terminal domain"/>
    <property type="match status" value="1"/>
</dbReference>
<evidence type="ECO:0000256" key="1">
    <source>
        <dbReference type="ARBA" id="ARBA00023125"/>
    </source>
</evidence>
<dbReference type="RefSeq" id="WP_331688620.1">
    <property type="nucleotide sequence ID" value="NZ_JAZHBN010000001.1"/>
</dbReference>
<feature type="domain" description="HTH tetR-type" evidence="3">
    <location>
        <begin position="5"/>
        <end position="65"/>
    </location>
</feature>
<accession>A0ABU7UZM4</accession>
<dbReference type="EMBL" id="JAZHBO010000002">
    <property type="protein sequence ID" value="MEF2155982.1"/>
    <property type="molecule type" value="Genomic_DNA"/>
</dbReference>
<evidence type="ECO:0000313" key="4">
    <source>
        <dbReference type="EMBL" id="MEF2155982.1"/>
    </source>
</evidence>
<dbReference type="PANTHER" id="PTHR30055">
    <property type="entry name" value="HTH-TYPE TRANSCRIPTIONAL REGULATOR RUTR"/>
    <property type="match status" value="1"/>
</dbReference>
<dbReference type="Proteomes" id="UP001356170">
    <property type="component" value="Unassembled WGS sequence"/>
</dbReference>
<evidence type="ECO:0000256" key="2">
    <source>
        <dbReference type="PROSITE-ProRule" id="PRU00335"/>
    </source>
</evidence>
<dbReference type="InterPro" id="IPR023772">
    <property type="entry name" value="DNA-bd_HTH_TetR-type_CS"/>
</dbReference>
<dbReference type="PROSITE" id="PS50977">
    <property type="entry name" value="HTH_TETR_2"/>
    <property type="match status" value="1"/>
</dbReference>
<dbReference type="Gene3D" id="1.10.357.10">
    <property type="entry name" value="Tetracycline Repressor, domain 2"/>
    <property type="match status" value="1"/>
</dbReference>
<protein>
    <submittedName>
        <fullName evidence="4">TetR/AcrR family transcriptional regulator</fullName>
    </submittedName>
</protein>
<sequence length="203" mass="22893">MTQAFSTKHRILGAAEELFARHGFGSTSLRQITSHADVNIAAVNYHFGSKENLVEELFRRRMDQMSTDRRNALQKALSDKDVTLESVLRAYIEPALQMGRKHNGGHFVRILARAYAEQNDRLRKFLSENYGSVQRDFAKAIDQVRPGLSKEQMYLRLDFVAGALTYTLSEFGMVKRAAGVSEAQHLDKLTDTLISFCSAGFKS</sequence>
<dbReference type="InterPro" id="IPR009057">
    <property type="entry name" value="Homeodomain-like_sf"/>
</dbReference>